<dbReference type="EMBL" id="PZZN01000002">
    <property type="protein sequence ID" value="PTM45290.1"/>
    <property type="molecule type" value="Genomic_DNA"/>
</dbReference>
<dbReference type="InterPro" id="IPR006860">
    <property type="entry name" value="FecR"/>
</dbReference>
<feature type="domain" description="FecR protein" evidence="2">
    <location>
        <begin position="113"/>
        <end position="206"/>
    </location>
</feature>
<dbReference type="GO" id="GO:0016989">
    <property type="term" value="F:sigma factor antagonist activity"/>
    <property type="evidence" value="ECO:0007669"/>
    <property type="project" value="TreeGrafter"/>
</dbReference>
<keyword evidence="5" id="KW-1185">Reference proteome</keyword>
<evidence type="ECO:0000259" key="2">
    <source>
        <dbReference type="Pfam" id="PF04773"/>
    </source>
</evidence>
<dbReference type="InterPro" id="IPR012373">
    <property type="entry name" value="Ferrdict_sens_TM"/>
</dbReference>
<dbReference type="InterPro" id="IPR032623">
    <property type="entry name" value="FecR_N"/>
</dbReference>
<evidence type="ECO:0000259" key="3">
    <source>
        <dbReference type="Pfam" id="PF16220"/>
    </source>
</evidence>
<dbReference type="Pfam" id="PF04773">
    <property type="entry name" value="FecR"/>
    <property type="match status" value="1"/>
</dbReference>
<sequence>MSRESQIAEDAAAWIDRLNQPAFDAAAGPDFDAWMAASPRHRAVFAEMQALWQSEALVEALGTAACVPAAAIPPAPRVDRARRGRGSAPRLAAAACAILVAILLLVPMLATTRYRTGPGESRTVVLADGSRVDLSGDTELHVRILPWHRGAELVRGEAYFDIRHERSRMFRVASGTTSVRVLGTAFNVDRQSPTRTAVVVYRGAVEVGVAGEADLVLHKGDGARVVDGQVTAQPRIAASAPEWKSGWFEASDVPLAVLIGKVQRYSARPILLEDRGLQVLPISGRFHISDTDRALQAVEAAYQVDVAYGKDAIAIRPAGGPGNP</sequence>
<feature type="transmembrane region" description="Helical" evidence="1">
    <location>
        <begin position="91"/>
        <end position="110"/>
    </location>
</feature>
<evidence type="ECO:0000313" key="5">
    <source>
        <dbReference type="Proteomes" id="UP000240996"/>
    </source>
</evidence>
<reference evidence="4 5" key="1">
    <citation type="submission" date="2018-04" db="EMBL/GenBank/DDBJ databases">
        <title>Genomic Encyclopedia of Type Strains, Phase III (KMG-III): the genomes of soil and plant-associated and newly described type strains.</title>
        <authorList>
            <person name="Whitman W."/>
        </authorList>
    </citation>
    <scope>NUCLEOTIDE SEQUENCE [LARGE SCALE GENOMIC DNA]</scope>
    <source>
        <strain evidence="4 5">NW12</strain>
    </source>
</reference>
<name>A0A2T4YP43_9SPHN</name>
<dbReference type="PIRSF" id="PIRSF018266">
    <property type="entry name" value="FecR"/>
    <property type="match status" value="1"/>
</dbReference>
<evidence type="ECO:0000256" key="1">
    <source>
        <dbReference type="SAM" id="Phobius"/>
    </source>
</evidence>
<dbReference type="Pfam" id="PF16220">
    <property type="entry name" value="DUF4880"/>
    <property type="match status" value="1"/>
</dbReference>
<protein>
    <submittedName>
        <fullName evidence="4">FecR family protein</fullName>
    </submittedName>
</protein>
<dbReference type="AlphaFoldDB" id="A0A2T4YP43"/>
<dbReference type="RefSeq" id="WP_146163651.1">
    <property type="nucleotide sequence ID" value="NZ_PZZN01000002.1"/>
</dbReference>
<gene>
    <name evidence="4" type="ORF">C8J24_1505</name>
</gene>
<dbReference type="PANTHER" id="PTHR30273">
    <property type="entry name" value="PERIPLASMIC SIGNAL SENSOR AND SIGMA FACTOR ACTIVATOR FECR-RELATED"/>
    <property type="match status" value="1"/>
</dbReference>
<dbReference type="Gene3D" id="2.60.120.1440">
    <property type="match status" value="1"/>
</dbReference>
<keyword evidence="1" id="KW-0812">Transmembrane</keyword>
<dbReference type="Proteomes" id="UP000240996">
    <property type="component" value="Unassembled WGS sequence"/>
</dbReference>
<keyword evidence="1" id="KW-1133">Transmembrane helix</keyword>
<feature type="domain" description="FecR N-terminal" evidence="3">
    <location>
        <begin position="10"/>
        <end position="51"/>
    </location>
</feature>
<dbReference type="PANTHER" id="PTHR30273:SF2">
    <property type="entry name" value="PROTEIN FECR"/>
    <property type="match status" value="1"/>
</dbReference>
<accession>A0A2T4YP43</accession>
<organism evidence="4 5">
    <name type="scientific">Sphingomonas aerolata</name>
    <dbReference type="NCBI Taxonomy" id="185951"/>
    <lineage>
        <taxon>Bacteria</taxon>
        <taxon>Pseudomonadati</taxon>
        <taxon>Pseudomonadota</taxon>
        <taxon>Alphaproteobacteria</taxon>
        <taxon>Sphingomonadales</taxon>
        <taxon>Sphingomonadaceae</taxon>
        <taxon>Sphingomonas</taxon>
    </lineage>
</organism>
<keyword evidence="1" id="KW-0472">Membrane</keyword>
<comment type="caution">
    <text evidence="4">The sequence shown here is derived from an EMBL/GenBank/DDBJ whole genome shotgun (WGS) entry which is preliminary data.</text>
</comment>
<evidence type="ECO:0000313" key="4">
    <source>
        <dbReference type="EMBL" id="PTM45290.1"/>
    </source>
</evidence>
<proteinExistence type="predicted"/>